<sequence length="270" mass="31405">MKRQALKEVIDKHLGSIKKCCDRMPGCFDQDDIHDLRVDYKKTRAFLRLLQLEKDSGDLQLPDKLKAVYQTGGKVRDLQLFLAQLHTLPVVNEIPACIARWKKQLFAYKEQAVVAIEEMNFKKIWQDIINELPGELKDDTVKKFLHRKVAAIHIILLAADDEDDLHSVRKQLKDIIYVIRIYENDWGIPFPISDWNEKELSELASQLGDFNDRCISISLLQSGYIEEIGEIGENERTNLLALRNQWLKEKNGQEQQLLKLIRELKMGHAF</sequence>
<dbReference type="STRING" id="550983.A4R26_08175"/>
<organism evidence="2 3">
    <name type="scientific">Niastella populi</name>
    <dbReference type="NCBI Taxonomy" id="550983"/>
    <lineage>
        <taxon>Bacteria</taxon>
        <taxon>Pseudomonadati</taxon>
        <taxon>Bacteroidota</taxon>
        <taxon>Chitinophagia</taxon>
        <taxon>Chitinophagales</taxon>
        <taxon>Chitinophagaceae</taxon>
        <taxon>Niastella</taxon>
    </lineage>
</organism>
<dbReference type="OrthoDB" id="676869at2"/>
<name>A0A1V9EL63_9BACT</name>
<feature type="domain" description="CHAD" evidence="1">
    <location>
        <begin position="9"/>
        <end position="260"/>
    </location>
</feature>
<dbReference type="AlphaFoldDB" id="A0A1V9EL63"/>
<protein>
    <recommendedName>
        <fullName evidence="1">CHAD domain-containing protein</fullName>
    </recommendedName>
</protein>
<dbReference type="InterPro" id="IPR007899">
    <property type="entry name" value="CHAD_dom"/>
</dbReference>
<dbReference type="Gene3D" id="1.40.20.10">
    <property type="entry name" value="CHAD domain"/>
    <property type="match status" value="1"/>
</dbReference>
<evidence type="ECO:0000313" key="2">
    <source>
        <dbReference type="EMBL" id="OQP46684.1"/>
    </source>
</evidence>
<dbReference type="EMBL" id="LWBP01000243">
    <property type="protein sequence ID" value="OQP46684.1"/>
    <property type="molecule type" value="Genomic_DNA"/>
</dbReference>
<dbReference type="SMART" id="SM00880">
    <property type="entry name" value="CHAD"/>
    <property type="match status" value="1"/>
</dbReference>
<accession>A0A1V9EL63</accession>
<dbReference type="Proteomes" id="UP000192276">
    <property type="component" value="Unassembled WGS sequence"/>
</dbReference>
<dbReference type="InterPro" id="IPR038186">
    <property type="entry name" value="CHAD_dom_sf"/>
</dbReference>
<keyword evidence="3" id="KW-1185">Reference proteome</keyword>
<dbReference type="PANTHER" id="PTHR39339">
    <property type="entry name" value="SLR1444 PROTEIN"/>
    <property type="match status" value="1"/>
</dbReference>
<reference evidence="3" key="1">
    <citation type="submission" date="2016-04" db="EMBL/GenBank/DDBJ databases">
        <authorList>
            <person name="Chen L."/>
            <person name="Zhuang W."/>
            <person name="Wang G."/>
        </authorList>
    </citation>
    <scope>NUCLEOTIDE SEQUENCE [LARGE SCALE GENOMIC DNA]</scope>
    <source>
        <strain evidence="3">208</strain>
    </source>
</reference>
<evidence type="ECO:0000313" key="3">
    <source>
        <dbReference type="Proteomes" id="UP000192276"/>
    </source>
</evidence>
<dbReference type="Pfam" id="PF05235">
    <property type="entry name" value="CHAD"/>
    <property type="match status" value="1"/>
</dbReference>
<dbReference type="RefSeq" id="WP_081170800.1">
    <property type="nucleotide sequence ID" value="NZ_LWBP01000243.1"/>
</dbReference>
<proteinExistence type="predicted"/>
<evidence type="ECO:0000259" key="1">
    <source>
        <dbReference type="SMART" id="SM00880"/>
    </source>
</evidence>
<dbReference type="PANTHER" id="PTHR39339:SF1">
    <property type="entry name" value="CHAD DOMAIN-CONTAINING PROTEIN"/>
    <property type="match status" value="1"/>
</dbReference>
<comment type="caution">
    <text evidence="2">The sequence shown here is derived from an EMBL/GenBank/DDBJ whole genome shotgun (WGS) entry which is preliminary data.</text>
</comment>
<gene>
    <name evidence="2" type="ORF">A4R26_08175</name>
</gene>